<dbReference type="RefSeq" id="WP_277276671.1">
    <property type="nucleotide sequence ID" value="NZ_JAROCY010000006.1"/>
</dbReference>
<dbReference type="EMBL" id="JAROCY010000006">
    <property type="protein sequence ID" value="MDF8333213.1"/>
    <property type="molecule type" value="Genomic_DNA"/>
</dbReference>
<name>A0ABT6CIU9_9SPHN</name>
<comment type="caution">
    <text evidence="1">The sequence shown here is derived from an EMBL/GenBank/DDBJ whole genome shotgun (WGS) entry which is preliminary data.</text>
</comment>
<dbReference type="Proteomes" id="UP001222770">
    <property type="component" value="Unassembled WGS sequence"/>
</dbReference>
<evidence type="ECO:0008006" key="3">
    <source>
        <dbReference type="Google" id="ProtNLM"/>
    </source>
</evidence>
<evidence type="ECO:0000313" key="2">
    <source>
        <dbReference type="Proteomes" id="UP001222770"/>
    </source>
</evidence>
<gene>
    <name evidence="1" type="ORF">POM99_08380</name>
</gene>
<reference evidence="1 2" key="1">
    <citation type="submission" date="2023-03" db="EMBL/GenBank/DDBJ databases">
        <title>Novosphingobium cyanobacteriorum sp. nov., isolated from a eutrophic reservoir during the Microcystis bloom period.</title>
        <authorList>
            <person name="Kang M."/>
            <person name="Le V."/>
            <person name="Ko S.-R."/>
            <person name="Lee S.-A."/>
            <person name="Ahn C.-Y."/>
        </authorList>
    </citation>
    <scope>NUCLEOTIDE SEQUENCE [LARGE SCALE GENOMIC DNA]</scope>
    <source>
        <strain evidence="1 2">HBC54</strain>
    </source>
</reference>
<dbReference type="InterPro" id="IPR011330">
    <property type="entry name" value="Glyco_hydro/deAcase_b/a-brl"/>
</dbReference>
<organism evidence="1 2">
    <name type="scientific">Novosphingobium cyanobacteriorum</name>
    <dbReference type="NCBI Taxonomy" id="3024215"/>
    <lineage>
        <taxon>Bacteria</taxon>
        <taxon>Pseudomonadati</taxon>
        <taxon>Pseudomonadota</taxon>
        <taxon>Alphaproteobacteria</taxon>
        <taxon>Sphingomonadales</taxon>
        <taxon>Sphingomonadaceae</taxon>
        <taxon>Novosphingobium</taxon>
    </lineage>
</organism>
<dbReference type="Gene3D" id="3.20.20.370">
    <property type="entry name" value="Glycoside hydrolase/deacetylase"/>
    <property type="match status" value="1"/>
</dbReference>
<proteinExistence type="predicted"/>
<keyword evidence="2" id="KW-1185">Reference proteome</keyword>
<dbReference type="SUPFAM" id="SSF88713">
    <property type="entry name" value="Glycoside hydrolase/deacetylase"/>
    <property type="match status" value="1"/>
</dbReference>
<evidence type="ECO:0000313" key="1">
    <source>
        <dbReference type="EMBL" id="MDF8333213.1"/>
    </source>
</evidence>
<sequence>MTRCYITIDTEYDFGFTRRTGANSRCANFDRSIACVTPGGAVGTVYQMDRFDAHGLKAVFFVDPMPALIWGVAAIEDVVGPIVARGHDVQLHIHTEWLELAGTSSPVGSRTGLNIKDFTFEEQCALLTYARNVLVAAGAPAPVAFRAGNYGANDDTLRALAEIGLAYDTSFCPGIAQSHCAISLDRAVRVPVMHQGVIEVPIGCIAGHGGTLRHAQVTAISAAETLAALHHHRRHGIDSFTLVSHSFELLSRDRSRVNEIVRRRFERLCAALEKAEGVATGTYADHPPAVAPTGATAGTPPFSPLRTGLRLAEQALANALYGAR</sequence>
<protein>
    <recommendedName>
        <fullName evidence="3">Chitooligosaccharide deacetylase</fullName>
    </recommendedName>
</protein>
<accession>A0ABT6CIU9</accession>